<keyword evidence="2" id="KW-0175">Coiled coil</keyword>
<dbReference type="EMBL" id="JAUCMV010000004">
    <property type="protein sequence ID" value="KAK0403779.1"/>
    <property type="molecule type" value="Genomic_DNA"/>
</dbReference>
<comment type="caution">
    <text evidence="5">The sequence shown here is derived from an EMBL/GenBank/DDBJ whole genome shotgun (WGS) entry which is preliminary data.</text>
</comment>
<dbReference type="PANTHER" id="PTHR31305">
    <property type="entry name" value="SNARE-ASSOCIATED PROTEIN SNAPIN"/>
    <property type="match status" value="1"/>
</dbReference>
<sequence>MTSESSSSEPIGGGSELTEDYFAKNSQRVRSVCILFTLRRNPGLVNGIMTVIRPAIHRLDEQVHNTRISQVALATQIDELSQYLKEINDQQSDVHYDLDSYVTKLDDSRRRVSSVSQTLQSIQERLSQLQRGIARESHTQKQQIRPSTSDSSNL</sequence>
<evidence type="ECO:0000313" key="6">
    <source>
        <dbReference type="Proteomes" id="UP001175271"/>
    </source>
</evidence>
<dbReference type="GO" id="GO:0000149">
    <property type="term" value="F:SNARE binding"/>
    <property type="evidence" value="ECO:0007669"/>
    <property type="project" value="TreeGrafter"/>
</dbReference>
<dbReference type="GO" id="GO:0008021">
    <property type="term" value="C:synaptic vesicle"/>
    <property type="evidence" value="ECO:0007669"/>
    <property type="project" value="TreeGrafter"/>
</dbReference>
<dbReference type="GO" id="GO:0008333">
    <property type="term" value="P:endosome to lysosome transport"/>
    <property type="evidence" value="ECO:0007669"/>
    <property type="project" value="TreeGrafter"/>
</dbReference>
<protein>
    <recommendedName>
        <fullName evidence="3">Biogenesis of lysosome-related organelles complex 1 subunit 7</fullName>
    </recommendedName>
</protein>
<dbReference type="Pfam" id="PF14712">
    <property type="entry name" value="Snapin_Pallidin"/>
    <property type="match status" value="1"/>
</dbReference>
<dbReference type="Proteomes" id="UP001175271">
    <property type="component" value="Unassembled WGS sequence"/>
</dbReference>
<dbReference type="GO" id="GO:0032418">
    <property type="term" value="P:lysosome localization"/>
    <property type="evidence" value="ECO:0007669"/>
    <property type="project" value="TreeGrafter"/>
</dbReference>
<dbReference type="GO" id="GO:0099078">
    <property type="term" value="C:BORC complex"/>
    <property type="evidence" value="ECO:0007669"/>
    <property type="project" value="TreeGrafter"/>
</dbReference>
<name>A0AA39HFK0_9BILA</name>
<evidence type="ECO:0000256" key="3">
    <source>
        <dbReference type="ARBA" id="ARBA00033330"/>
    </source>
</evidence>
<dbReference type="InterPro" id="IPR017246">
    <property type="entry name" value="Snapin"/>
</dbReference>
<evidence type="ECO:0000256" key="4">
    <source>
        <dbReference type="SAM" id="MobiDB-lite"/>
    </source>
</evidence>
<feature type="region of interest" description="Disordered" evidence="4">
    <location>
        <begin position="133"/>
        <end position="154"/>
    </location>
</feature>
<proteinExistence type="inferred from homology"/>
<dbReference type="GO" id="GO:0016079">
    <property type="term" value="P:synaptic vesicle exocytosis"/>
    <property type="evidence" value="ECO:0007669"/>
    <property type="project" value="TreeGrafter"/>
</dbReference>
<comment type="similarity">
    <text evidence="1">Belongs to the SNAPIN family.</text>
</comment>
<dbReference type="GO" id="GO:0006886">
    <property type="term" value="P:intracellular protein transport"/>
    <property type="evidence" value="ECO:0007669"/>
    <property type="project" value="InterPro"/>
</dbReference>
<dbReference type="InterPro" id="IPR028119">
    <property type="entry name" value="Snapin/Pallidin/Snn1"/>
</dbReference>
<dbReference type="GO" id="GO:0007040">
    <property type="term" value="P:lysosome organization"/>
    <property type="evidence" value="ECO:0007669"/>
    <property type="project" value="TreeGrafter"/>
</dbReference>
<organism evidence="5 6">
    <name type="scientific">Steinernema hermaphroditum</name>
    <dbReference type="NCBI Taxonomy" id="289476"/>
    <lineage>
        <taxon>Eukaryota</taxon>
        <taxon>Metazoa</taxon>
        <taxon>Ecdysozoa</taxon>
        <taxon>Nematoda</taxon>
        <taxon>Chromadorea</taxon>
        <taxon>Rhabditida</taxon>
        <taxon>Tylenchina</taxon>
        <taxon>Panagrolaimomorpha</taxon>
        <taxon>Strongyloidoidea</taxon>
        <taxon>Steinernematidae</taxon>
        <taxon>Steinernema</taxon>
    </lineage>
</organism>
<dbReference type="GO" id="GO:2000300">
    <property type="term" value="P:regulation of synaptic vesicle exocytosis"/>
    <property type="evidence" value="ECO:0007669"/>
    <property type="project" value="TreeGrafter"/>
</dbReference>
<keyword evidence="6" id="KW-1185">Reference proteome</keyword>
<evidence type="ECO:0000256" key="1">
    <source>
        <dbReference type="ARBA" id="ARBA00006111"/>
    </source>
</evidence>
<accession>A0AA39HFK0</accession>
<evidence type="ECO:0000313" key="5">
    <source>
        <dbReference type="EMBL" id="KAK0403779.1"/>
    </source>
</evidence>
<gene>
    <name evidence="5" type="ORF">QR680_017117</name>
</gene>
<feature type="compositionally biased region" description="Polar residues" evidence="4">
    <location>
        <begin position="140"/>
        <end position="154"/>
    </location>
</feature>
<reference evidence="5" key="1">
    <citation type="submission" date="2023-06" db="EMBL/GenBank/DDBJ databases">
        <title>Genomic analysis of the entomopathogenic nematode Steinernema hermaphroditum.</title>
        <authorList>
            <person name="Schwarz E.M."/>
            <person name="Heppert J.K."/>
            <person name="Baniya A."/>
            <person name="Schwartz H.T."/>
            <person name="Tan C.-H."/>
            <person name="Antoshechkin I."/>
            <person name="Sternberg P.W."/>
            <person name="Goodrich-Blair H."/>
            <person name="Dillman A.R."/>
        </authorList>
    </citation>
    <scope>NUCLEOTIDE SEQUENCE</scope>
    <source>
        <strain evidence="5">PS9179</strain>
        <tissue evidence="5">Whole animal</tissue>
    </source>
</reference>
<evidence type="ECO:0000256" key="2">
    <source>
        <dbReference type="ARBA" id="ARBA00023054"/>
    </source>
</evidence>
<dbReference type="GO" id="GO:0031083">
    <property type="term" value="C:BLOC-1 complex"/>
    <property type="evidence" value="ECO:0007669"/>
    <property type="project" value="InterPro"/>
</dbReference>
<dbReference type="AlphaFoldDB" id="A0AA39HFK0"/>
<dbReference type="PANTHER" id="PTHR31305:SF2">
    <property type="entry name" value="SNARE-ASSOCIATED PROTEIN SNAPIN"/>
    <property type="match status" value="1"/>
</dbReference>